<dbReference type="Proteomes" id="UP000228920">
    <property type="component" value="Unassembled WGS sequence"/>
</dbReference>
<gene>
    <name evidence="1" type="ORF">COY32_01040</name>
</gene>
<evidence type="ECO:0000313" key="2">
    <source>
        <dbReference type="Proteomes" id="UP000228920"/>
    </source>
</evidence>
<reference evidence="2" key="1">
    <citation type="submission" date="2017-09" db="EMBL/GenBank/DDBJ databases">
        <title>Depth-based differentiation of microbial function through sediment-hosted aquifers and enrichment of novel symbionts in the deep terrestrial subsurface.</title>
        <authorList>
            <person name="Probst A.J."/>
            <person name="Ladd B."/>
            <person name="Jarett J.K."/>
            <person name="Geller-Mcgrath D.E."/>
            <person name="Sieber C.M.K."/>
            <person name="Emerson J.B."/>
            <person name="Anantharaman K."/>
            <person name="Thomas B.C."/>
            <person name="Malmstrom R."/>
            <person name="Stieglmeier M."/>
            <person name="Klingl A."/>
            <person name="Woyke T."/>
            <person name="Ryan C.M."/>
            <person name="Banfield J.F."/>
        </authorList>
    </citation>
    <scope>NUCLEOTIDE SEQUENCE [LARGE SCALE GENOMIC DNA]</scope>
</reference>
<dbReference type="AlphaFoldDB" id="A0A2M7TLD3"/>
<dbReference type="EMBL" id="PFNL01000025">
    <property type="protein sequence ID" value="PIZ47874.1"/>
    <property type="molecule type" value="Genomic_DNA"/>
</dbReference>
<name>A0A2M7TLD3_UNCKA</name>
<evidence type="ECO:0000313" key="1">
    <source>
        <dbReference type="EMBL" id="PIZ47874.1"/>
    </source>
</evidence>
<organism evidence="1 2">
    <name type="scientific">candidate division WWE3 bacterium CG_4_10_14_0_2_um_filter_41_14</name>
    <dbReference type="NCBI Taxonomy" id="1975072"/>
    <lineage>
        <taxon>Bacteria</taxon>
        <taxon>Katanobacteria</taxon>
    </lineage>
</organism>
<sequence>AASATTEYTVSFTASTTLNAGEKIWINFPDGFNINNATTSAQLDINGAGAGAPRIAADAIATTSANMLHAVILTISNAEINAGDTVTVLIGNIVNAAKGSYQGVSFFTTTVNSGLVDGTYFGPDQQAQQNGPPPVESIQIGGTNTITGTVKVREADGALRTVTAEEAAQLQVGMGCPDMMFFVGTKQVASDGTFTYSYVLDASYVLFVMPFSETSTFFESYLSPNMMMVSVTGNEAVTLTPIFEVPNSFIAGTVTGGPANYNSQIIDVRAYTADLQTFHSVFTSTAYTTTGLNASGVGYFRIPVRSGSTWKINFETNDTIVGSNGSEYWTPTMDPVYVSDTNTVTTTAAAFVQANKELRVTIRNSSDNSIIRSNFCISVRRSGQEMMGPMMGNEVCSASGDYYIMTVPAGPFAVQVMGAGRGFKEYPVMISSDAATTTKTIIMESPSNYTTGT</sequence>
<comment type="caution">
    <text evidence="1">The sequence shown here is derived from an EMBL/GenBank/DDBJ whole genome shotgun (WGS) entry which is preliminary data.</text>
</comment>
<proteinExistence type="predicted"/>
<protein>
    <submittedName>
        <fullName evidence="1">Uncharacterized protein</fullName>
    </submittedName>
</protein>
<feature type="non-terminal residue" evidence="1">
    <location>
        <position position="453"/>
    </location>
</feature>
<accession>A0A2M7TLD3</accession>
<feature type="non-terminal residue" evidence="1">
    <location>
        <position position="1"/>
    </location>
</feature>